<evidence type="ECO:0000313" key="3">
    <source>
        <dbReference type="WBParaSite" id="nRc.2.0.1.t23573-RA"/>
    </source>
</evidence>
<protein>
    <submittedName>
        <fullName evidence="3">Uncharacterized protein</fullName>
    </submittedName>
</protein>
<keyword evidence="2" id="KW-1185">Reference proteome</keyword>
<evidence type="ECO:0000313" key="2">
    <source>
        <dbReference type="Proteomes" id="UP000887565"/>
    </source>
</evidence>
<dbReference type="WBParaSite" id="nRc.2.0.1.t23573-RA">
    <property type="protein sequence ID" value="nRc.2.0.1.t23573-RA"/>
    <property type="gene ID" value="nRc.2.0.1.g23573"/>
</dbReference>
<dbReference type="AlphaFoldDB" id="A0A915JAQ5"/>
<feature type="compositionally biased region" description="Polar residues" evidence="1">
    <location>
        <begin position="1"/>
        <end position="11"/>
    </location>
</feature>
<feature type="region of interest" description="Disordered" evidence="1">
    <location>
        <begin position="1"/>
        <end position="38"/>
    </location>
</feature>
<sequence>EWDNDAQQPSATDIRDAGPDRQQRIYVRPDQPQRNCGEVMTTSATESRTSAADQYQPKICLLKIQPDGNQGKEM</sequence>
<accession>A0A915JAQ5</accession>
<feature type="compositionally biased region" description="Basic and acidic residues" evidence="1">
    <location>
        <begin position="13"/>
        <end position="23"/>
    </location>
</feature>
<name>A0A915JAQ5_ROMCU</name>
<dbReference type="Proteomes" id="UP000887565">
    <property type="component" value="Unplaced"/>
</dbReference>
<reference evidence="3" key="1">
    <citation type="submission" date="2022-11" db="UniProtKB">
        <authorList>
            <consortium name="WormBaseParasite"/>
        </authorList>
    </citation>
    <scope>IDENTIFICATION</scope>
</reference>
<organism evidence="2 3">
    <name type="scientific">Romanomermis culicivorax</name>
    <name type="common">Nematode worm</name>
    <dbReference type="NCBI Taxonomy" id="13658"/>
    <lineage>
        <taxon>Eukaryota</taxon>
        <taxon>Metazoa</taxon>
        <taxon>Ecdysozoa</taxon>
        <taxon>Nematoda</taxon>
        <taxon>Enoplea</taxon>
        <taxon>Dorylaimia</taxon>
        <taxon>Mermithida</taxon>
        <taxon>Mermithoidea</taxon>
        <taxon>Mermithidae</taxon>
        <taxon>Romanomermis</taxon>
    </lineage>
</organism>
<proteinExistence type="predicted"/>
<evidence type="ECO:0000256" key="1">
    <source>
        <dbReference type="SAM" id="MobiDB-lite"/>
    </source>
</evidence>